<dbReference type="EMBL" id="CAUJNA010000059">
    <property type="protein sequence ID" value="CAJ1371193.1"/>
    <property type="molecule type" value="Genomic_DNA"/>
</dbReference>
<organism evidence="2 3">
    <name type="scientific">Effrenium voratum</name>
    <dbReference type="NCBI Taxonomy" id="2562239"/>
    <lineage>
        <taxon>Eukaryota</taxon>
        <taxon>Sar</taxon>
        <taxon>Alveolata</taxon>
        <taxon>Dinophyceae</taxon>
        <taxon>Suessiales</taxon>
        <taxon>Symbiodiniaceae</taxon>
        <taxon>Effrenium</taxon>
    </lineage>
</organism>
<accession>A0AA36HN15</accession>
<reference evidence="2" key="1">
    <citation type="submission" date="2023-08" db="EMBL/GenBank/DDBJ databases">
        <authorList>
            <person name="Chen Y."/>
            <person name="Shah S."/>
            <person name="Dougan E. K."/>
            <person name="Thang M."/>
            <person name="Chan C."/>
        </authorList>
    </citation>
    <scope>NUCLEOTIDE SEQUENCE</scope>
</reference>
<feature type="region of interest" description="Disordered" evidence="1">
    <location>
        <begin position="1314"/>
        <end position="1343"/>
    </location>
</feature>
<comment type="caution">
    <text evidence="2">The sequence shown here is derived from an EMBL/GenBank/DDBJ whole genome shotgun (WGS) entry which is preliminary data.</text>
</comment>
<evidence type="ECO:0000313" key="3">
    <source>
        <dbReference type="Proteomes" id="UP001178507"/>
    </source>
</evidence>
<evidence type="ECO:0000313" key="2">
    <source>
        <dbReference type="EMBL" id="CAJ1371193.1"/>
    </source>
</evidence>
<protein>
    <submittedName>
        <fullName evidence="2">Uncharacterized protein</fullName>
    </submittedName>
</protein>
<keyword evidence="3" id="KW-1185">Reference proteome</keyword>
<proteinExistence type="predicted"/>
<sequence>MFVEAGDEVLETLWAELPEAKSSLEELLRGHRQKMSEHGKNTVAYARCREVADRFIGWAQSKGYDQPDDAFPMLSELSQAQVLDEALGLSRIDTEELRVKGWGKILEAAIGHAFALAKKEKDPKRRRGFVKQWHGCWHFDAAWDVLLKEGLLDELIVRADALKKGDLGESPGLLGPASLCSLSGDHRMAARFMKEQLTCIDGKKLDDKVLNLWKACLKQEQWLLQIPPEGCWGWIAGSYWEKSMGERCADTRNYPSGCSPLIAAKAFQRMDAQKREIDMGLQIASSLFRMLKTFRSEWYTEEKPPKVRWHLPQNRNQLAGILWIEHQIPSLRCPWLFLPKDLRLDFLDGDGGWRLDLRCPVECALVPASLGCPASSSRPGWWQVLGLEEVRIEALQDFLHGSLARTLSTHLGLLSSLSTGHERAQVVSLYRELLELHQPRLNPEYRTKEVEDSMFAQLRRLYDDELQNDLQWKSASRLAHNFKKEFKALALQLVKERPRPGDTERWARIFRMLALSNCKPKCKIEDWDIPEIRPQLWHHCPKLSESDRKCILQALETALCCDRLVARCLMRLGWLQELVHFWQQHGRSDFAAAVLAISGRPASEVVQALKDCQAESPLSQHDDLSQWIWEKQLQAGIRPETEDPIWQLAFALDCGDSAVQQLACQAVPLEEADNQGLTDADLRWLRGCQLMAESLPRLETGLGPEVLQAGCRRIAKAAHILQKSKPPKSCPHEEQGATLAPYLCLLQKCYATFHPATLERKYLATFFADITFTLDKGLHAQGQRFQECHGLWHLELPELQREVTESLSWVFAALQKALLEIAGHNLQLCCWSHCRSSRFPWQSENVHSLRQSAAAQIYCQLRNGWDGARSFREWFRESVTQLLEGDVTSLKSDFECLAQASRSRGGPLQRELLDSTGDYVRLMLTADRTANLLSQVERRTGDISKSVRECWTATGRDEVAMVDILSKNAQGNAIRSLVVFLPDYLEFLNKPILDALPLLFQDCDSRATLRLQDQTRAELAEQAGEMNARSLIQLHLLSEFGDKVTRRWLQRSLHNLNSMNLLGPDSRGMSWRDAQEALGCGAFTVADLLLRASSFRSHLQQLVKENLSSQPAVAIPLLELTEPKSEDFRKLLRQFCDAARACRAEFEVLSGALAHANPKLLQDLRIPWEAMCQNEHSGPLCFRALMAAALDYAAIRARLAWRVDFKELVGAGQEASTAQLFLASQLLQDLRSSSFDRDWTGLETHKGAVDMHHLLRCFAELQAELPRWEQHEAMQGFISMLRSCDLRKACQTIKAFAESSLLLLADEMLKQQQKQQQQQQQQQQQEQVRRGSVGAMPDKSRGDAEAFNRRGLQLVVAVYCVDCNGDRDRAWKLVEKVVDFVRGQWEKKKLQMKEKELCKRVDATLWACKRHARQFLDNTTLVAAMGPQRHPWWRF</sequence>
<gene>
    <name evidence="2" type="ORF">EVOR1521_LOCUS1562</name>
</gene>
<name>A0AA36HN15_9DINO</name>
<evidence type="ECO:0000256" key="1">
    <source>
        <dbReference type="SAM" id="MobiDB-lite"/>
    </source>
</evidence>
<feature type="compositionally biased region" description="Low complexity" evidence="1">
    <location>
        <begin position="1314"/>
        <end position="1326"/>
    </location>
</feature>
<dbReference type="Proteomes" id="UP001178507">
    <property type="component" value="Unassembled WGS sequence"/>
</dbReference>